<dbReference type="AlphaFoldDB" id="A0A7V1I4W3"/>
<proteinExistence type="predicted"/>
<dbReference type="InterPro" id="IPR003813">
    <property type="entry name" value="MvhD/FlpD"/>
</dbReference>
<organism evidence="6">
    <name type="scientific">Desulfofervidus auxilii</name>
    <dbReference type="NCBI Taxonomy" id="1621989"/>
    <lineage>
        <taxon>Bacteria</taxon>
        <taxon>Pseudomonadati</taxon>
        <taxon>Thermodesulfobacteriota</taxon>
        <taxon>Candidatus Desulfofervidia</taxon>
        <taxon>Candidatus Desulfofervidales</taxon>
        <taxon>Candidatus Desulfofervidaceae</taxon>
        <taxon>Candidatus Desulfofervidus</taxon>
    </lineage>
</organism>
<dbReference type="Pfam" id="PF02662">
    <property type="entry name" value="FlpD"/>
    <property type="match status" value="1"/>
</dbReference>
<evidence type="ECO:0000313" key="6">
    <source>
        <dbReference type="EMBL" id="HEB74442.1"/>
    </source>
</evidence>
<reference evidence="6" key="1">
    <citation type="journal article" date="2020" name="mSystems">
        <title>Genome- and Community-Level Interaction Insights into Carbon Utilization and Element Cycling Functions of Hydrothermarchaeota in Hydrothermal Sediment.</title>
        <authorList>
            <person name="Zhou Z."/>
            <person name="Liu Y."/>
            <person name="Xu W."/>
            <person name="Pan J."/>
            <person name="Luo Z.H."/>
            <person name="Li M."/>
        </authorList>
    </citation>
    <scope>NUCLEOTIDE SEQUENCE [LARGE SCALE GENOMIC DNA]</scope>
    <source>
        <strain evidence="6">HyVt-45</strain>
    </source>
</reference>
<keyword evidence="2" id="KW-0560">Oxidoreductase</keyword>
<evidence type="ECO:0000256" key="3">
    <source>
        <dbReference type="ARBA" id="ARBA00023004"/>
    </source>
</evidence>
<feature type="domain" description="F420-non-reducing hydrogenase iron-sulfur subunit D" evidence="5">
    <location>
        <begin position="8"/>
        <end position="104"/>
    </location>
</feature>
<keyword evidence="3" id="KW-0408">Iron</keyword>
<evidence type="ECO:0000256" key="1">
    <source>
        <dbReference type="ARBA" id="ARBA00022723"/>
    </source>
</evidence>
<dbReference type="GO" id="GO:0046872">
    <property type="term" value="F:metal ion binding"/>
    <property type="evidence" value="ECO:0007669"/>
    <property type="project" value="UniProtKB-KW"/>
</dbReference>
<dbReference type="Proteomes" id="UP000886268">
    <property type="component" value="Unassembled WGS sequence"/>
</dbReference>
<evidence type="ECO:0000256" key="2">
    <source>
        <dbReference type="ARBA" id="ARBA00023002"/>
    </source>
</evidence>
<sequence>MKGGVILVVCFYCYHCGLEERDLIKTIPSGDIKTNRVACTGKIDSLMLLHALEEGAEQIFVFGCPEEECHNVTGSKKARSRIEYLKKILKELGIKEEVIKFVTMPRVISLYKMKQKFAEGKVNDCR</sequence>
<gene>
    <name evidence="6" type="ORF">ENJ03_04400</name>
</gene>
<evidence type="ECO:0000259" key="5">
    <source>
        <dbReference type="Pfam" id="PF02662"/>
    </source>
</evidence>
<name>A0A7V1I4W3_DESA2</name>
<accession>A0A7V1I4W3</accession>
<dbReference type="GO" id="GO:0051536">
    <property type="term" value="F:iron-sulfur cluster binding"/>
    <property type="evidence" value="ECO:0007669"/>
    <property type="project" value="UniProtKB-KW"/>
</dbReference>
<protein>
    <submittedName>
        <fullName evidence="6">Hydrogenase iron-sulfur subunit</fullName>
    </submittedName>
</protein>
<comment type="caution">
    <text evidence="6">The sequence shown here is derived from an EMBL/GenBank/DDBJ whole genome shotgun (WGS) entry which is preliminary data.</text>
</comment>
<evidence type="ECO:0000256" key="4">
    <source>
        <dbReference type="ARBA" id="ARBA00023014"/>
    </source>
</evidence>
<dbReference type="EMBL" id="DRKW01000258">
    <property type="protein sequence ID" value="HEB74442.1"/>
    <property type="molecule type" value="Genomic_DNA"/>
</dbReference>
<keyword evidence="4" id="KW-0411">Iron-sulfur</keyword>
<dbReference type="GO" id="GO:0016491">
    <property type="term" value="F:oxidoreductase activity"/>
    <property type="evidence" value="ECO:0007669"/>
    <property type="project" value="UniProtKB-KW"/>
</dbReference>
<keyword evidence="1" id="KW-0479">Metal-binding</keyword>